<reference evidence="3" key="1">
    <citation type="journal article" date="2013" name="Nature">
        <title>Pan genome of the phytoplankton Emiliania underpins its global distribution.</title>
        <authorList>
            <person name="Read B.A."/>
            <person name="Kegel J."/>
            <person name="Klute M.J."/>
            <person name="Kuo A."/>
            <person name="Lefebvre S.C."/>
            <person name="Maumus F."/>
            <person name="Mayer C."/>
            <person name="Miller J."/>
            <person name="Monier A."/>
            <person name="Salamov A."/>
            <person name="Young J."/>
            <person name="Aguilar M."/>
            <person name="Claverie J.M."/>
            <person name="Frickenhaus S."/>
            <person name="Gonzalez K."/>
            <person name="Herman E.K."/>
            <person name="Lin Y.C."/>
            <person name="Napier J."/>
            <person name="Ogata H."/>
            <person name="Sarno A.F."/>
            <person name="Shmutz J."/>
            <person name="Schroeder D."/>
            <person name="de Vargas C."/>
            <person name="Verret F."/>
            <person name="von Dassow P."/>
            <person name="Valentin K."/>
            <person name="Van de Peer Y."/>
            <person name="Wheeler G."/>
            <person name="Dacks J.B."/>
            <person name="Delwiche C.F."/>
            <person name="Dyhrman S.T."/>
            <person name="Glockner G."/>
            <person name="John U."/>
            <person name="Richards T."/>
            <person name="Worden A.Z."/>
            <person name="Zhang X."/>
            <person name="Grigoriev I.V."/>
            <person name="Allen A.E."/>
            <person name="Bidle K."/>
            <person name="Borodovsky M."/>
            <person name="Bowler C."/>
            <person name="Brownlee C."/>
            <person name="Cock J.M."/>
            <person name="Elias M."/>
            <person name="Gladyshev V.N."/>
            <person name="Groth M."/>
            <person name="Guda C."/>
            <person name="Hadaegh A."/>
            <person name="Iglesias-Rodriguez M.D."/>
            <person name="Jenkins J."/>
            <person name="Jones B.M."/>
            <person name="Lawson T."/>
            <person name="Leese F."/>
            <person name="Lindquist E."/>
            <person name="Lobanov A."/>
            <person name="Lomsadze A."/>
            <person name="Malik S.B."/>
            <person name="Marsh M.E."/>
            <person name="Mackinder L."/>
            <person name="Mock T."/>
            <person name="Mueller-Roeber B."/>
            <person name="Pagarete A."/>
            <person name="Parker M."/>
            <person name="Probert I."/>
            <person name="Quesneville H."/>
            <person name="Raines C."/>
            <person name="Rensing S.A."/>
            <person name="Riano-Pachon D.M."/>
            <person name="Richier S."/>
            <person name="Rokitta S."/>
            <person name="Shiraiwa Y."/>
            <person name="Soanes D.M."/>
            <person name="van der Giezen M."/>
            <person name="Wahlund T.M."/>
            <person name="Williams B."/>
            <person name="Wilson W."/>
            <person name="Wolfe G."/>
            <person name="Wurch L.L."/>
        </authorList>
    </citation>
    <scope>NUCLEOTIDE SEQUENCE</scope>
</reference>
<dbReference type="AlphaFoldDB" id="A0A0D3J6K7"/>
<protein>
    <recommendedName>
        <fullName evidence="4">Leucine-rich repeat domain-containing protein</fullName>
    </recommendedName>
</protein>
<keyword evidence="3" id="KW-1185">Reference proteome</keyword>
<dbReference type="GeneID" id="17264691"/>
<dbReference type="SUPFAM" id="SSF52058">
    <property type="entry name" value="L domain-like"/>
    <property type="match status" value="1"/>
</dbReference>
<feature type="region of interest" description="Disordered" evidence="1">
    <location>
        <begin position="254"/>
        <end position="291"/>
    </location>
</feature>
<accession>A0A0D3J6K7</accession>
<dbReference type="PANTHER" id="PTHR45661">
    <property type="entry name" value="SURFACE ANTIGEN"/>
    <property type="match status" value="1"/>
</dbReference>
<dbReference type="PANTHER" id="PTHR45661:SF3">
    <property type="entry name" value="IG-LIKE DOMAIN-CONTAINING PROTEIN"/>
    <property type="match status" value="1"/>
</dbReference>
<dbReference type="HOGENOM" id="CLU_790926_0_0_1"/>
<evidence type="ECO:0000313" key="2">
    <source>
        <dbReference type="EnsemblProtists" id="EOD19142"/>
    </source>
</evidence>
<organism evidence="2 3">
    <name type="scientific">Emiliania huxleyi (strain CCMP1516)</name>
    <dbReference type="NCBI Taxonomy" id="280463"/>
    <lineage>
        <taxon>Eukaryota</taxon>
        <taxon>Haptista</taxon>
        <taxon>Haptophyta</taxon>
        <taxon>Prymnesiophyceae</taxon>
        <taxon>Isochrysidales</taxon>
        <taxon>Noelaerhabdaceae</taxon>
        <taxon>Emiliania</taxon>
    </lineage>
</organism>
<dbReference type="PaxDb" id="2903-EOD19142"/>
<dbReference type="InterPro" id="IPR053139">
    <property type="entry name" value="Surface_bspA-like"/>
</dbReference>
<dbReference type="InterPro" id="IPR026906">
    <property type="entry name" value="LRR_5"/>
</dbReference>
<dbReference type="Pfam" id="PF13306">
    <property type="entry name" value="LRR_5"/>
    <property type="match status" value="2"/>
</dbReference>
<sequence length="291" mass="32288">MRKLREIFRYFKSPPPDPKPWDGYHCRVEVPDGTTHIPRRAFYAKPSLRQVTIPSSLVSVGSYSFMSCGRLSSITLPDDWKDCSVGKYAFAESGIRSMDLPAGLKVLRRGTFSGCRNLRDIRLPASLERIGPSAFLWCHDLNHVKLPDGLISIGRLAFSYNASLASITFPASLAMIEHGAFSSCGALKQVVVPTTTEIAEHTFPPCTRVVRLPPARMRARQHWHAAVDAAVALKRCRPQLYGWLERAQNRLGAYGPDGAARQRDREEFESDRLLSQLTRASSSEDGSGSGI</sequence>
<name>A0A0D3J6K7_EMIH1</name>
<dbReference type="Proteomes" id="UP000013827">
    <property type="component" value="Unassembled WGS sequence"/>
</dbReference>
<evidence type="ECO:0000256" key="1">
    <source>
        <dbReference type="SAM" id="MobiDB-lite"/>
    </source>
</evidence>
<evidence type="ECO:0008006" key="4">
    <source>
        <dbReference type="Google" id="ProtNLM"/>
    </source>
</evidence>
<proteinExistence type="predicted"/>
<feature type="compositionally biased region" description="Basic and acidic residues" evidence="1">
    <location>
        <begin position="260"/>
        <end position="272"/>
    </location>
</feature>
<dbReference type="EnsemblProtists" id="EOD19142">
    <property type="protein sequence ID" value="EOD19142"/>
    <property type="gene ID" value="EMIHUDRAFT_75525"/>
</dbReference>
<feature type="compositionally biased region" description="Polar residues" evidence="1">
    <location>
        <begin position="273"/>
        <end position="291"/>
    </location>
</feature>
<dbReference type="Gene3D" id="3.80.10.10">
    <property type="entry name" value="Ribonuclease Inhibitor"/>
    <property type="match status" value="2"/>
</dbReference>
<dbReference type="RefSeq" id="XP_005771571.1">
    <property type="nucleotide sequence ID" value="XM_005771514.1"/>
</dbReference>
<evidence type="ECO:0000313" key="3">
    <source>
        <dbReference type="Proteomes" id="UP000013827"/>
    </source>
</evidence>
<reference evidence="2" key="2">
    <citation type="submission" date="2024-10" db="UniProtKB">
        <authorList>
            <consortium name="EnsemblProtists"/>
        </authorList>
    </citation>
    <scope>IDENTIFICATION</scope>
</reference>
<dbReference type="InterPro" id="IPR032675">
    <property type="entry name" value="LRR_dom_sf"/>
</dbReference>
<dbReference type="KEGG" id="ehx:EMIHUDRAFT_75525"/>